<dbReference type="Pfam" id="PF03748">
    <property type="entry name" value="FliL"/>
    <property type="match status" value="1"/>
</dbReference>
<evidence type="ECO:0000313" key="12">
    <source>
        <dbReference type="Proteomes" id="UP000601789"/>
    </source>
</evidence>
<reference evidence="11 12" key="1">
    <citation type="submission" date="2020-10" db="EMBL/GenBank/DDBJ databases">
        <title>Aquamicrobium zhengzhouensis sp. nov., a exopolysaccharide producing bacterium isolated from farmland soil.</title>
        <authorList>
            <person name="Wang X."/>
        </authorList>
    </citation>
    <scope>NUCLEOTIDE SEQUENCE [LARGE SCALE GENOMIC DNA]</scope>
    <source>
        <strain evidence="12">cd-1</strain>
    </source>
</reference>
<name>A0ABS0SB61_9HYPH</name>
<accession>A0ABS0SB61</accession>
<keyword evidence="11" id="KW-0966">Cell projection</keyword>
<evidence type="ECO:0000256" key="2">
    <source>
        <dbReference type="ARBA" id="ARBA00004162"/>
    </source>
</evidence>
<sequence length="162" mass="17608">MAIFDDTQPEKKEPSLLLQLALLAGLTIVAGGIGWGSGLYLSGEAPRPSTAIEPVTAAEEINLAEANDSLGVVQLEPIMTNLSGPSGTWVRMEMSLVFEGKPDIRIAQIVQQDILAYLRTVKVYQVEGASGFQHLKFDLEERASIRSGGRVKQLLVRTLLFE</sequence>
<keyword evidence="11" id="KW-0969">Cilium</keyword>
<dbReference type="RefSeq" id="WP_198474426.1">
    <property type="nucleotide sequence ID" value="NZ_JADGMQ010000002.1"/>
</dbReference>
<evidence type="ECO:0000256" key="8">
    <source>
        <dbReference type="ARBA" id="ARBA00022989"/>
    </source>
</evidence>
<keyword evidence="7 10" id="KW-0283">Flagellar rotation</keyword>
<evidence type="ECO:0000256" key="10">
    <source>
        <dbReference type="RuleBase" id="RU364125"/>
    </source>
</evidence>
<comment type="function">
    <text evidence="1 10">Controls the rotational direction of flagella during chemotaxis.</text>
</comment>
<comment type="similarity">
    <text evidence="3 10">Belongs to the FliL family.</text>
</comment>
<evidence type="ECO:0000256" key="6">
    <source>
        <dbReference type="ARBA" id="ARBA00022692"/>
    </source>
</evidence>
<evidence type="ECO:0000256" key="9">
    <source>
        <dbReference type="ARBA" id="ARBA00023136"/>
    </source>
</evidence>
<keyword evidence="8 10" id="KW-1133">Transmembrane helix</keyword>
<evidence type="ECO:0000256" key="4">
    <source>
        <dbReference type="ARBA" id="ARBA00022475"/>
    </source>
</evidence>
<evidence type="ECO:0000256" key="7">
    <source>
        <dbReference type="ARBA" id="ARBA00022779"/>
    </source>
</evidence>
<comment type="caution">
    <text evidence="11">The sequence shown here is derived from an EMBL/GenBank/DDBJ whole genome shotgun (WGS) entry which is preliminary data.</text>
</comment>
<keyword evidence="10" id="KW-0997">Cell inner membrane</keyword>
<evidence type="ECO:0000313" key="11">
    <source>
        <dbReference type="EMBL" id="MBI1619742.1"/>
    </source>
</evidence>
<dbReference type="EMBL" id="JADGMQ010000002">
    <property type="protein sequence ID" value="MBI1619742.1"/>
    <property type="molecule type" value="Genomic_DNA"/>
</dbReference>
<keyword evidence="6 10" id="KW-0812">Transmembrane</keyword>
<keyword evidence="5 10" id="KW-0145">Chemotaxis</keyword>
<evidence type="ECO:0000256" key="3">
    <source>
        <dbReference type="ARBA" id="ARBA00008281"/>
    </source>
</evidence>
<evidence type="ECO:0000256" key="5">
    <source>
        <dbReference type="ARBA" id="ARBA00022500"/>
    </source>
</evidence>
<keyword evidence="11" id="KW-0282">Flagellum</keyword>
<gene>
    <name evidence="11" type="ORF">IOD40_03565</name>
</gene>
<dbReference type="InterPro" id="IPR005503">
    <property type="entry name" value="FliL"/>
</dbReference>
<feature type="transmembrane region" description="Helical" evidence="10">
    <location>
        <begin position="20"/>
        <end position="41"/>
    </location>
</feature>
<comment type="subcellular location">
    <subcellularLocation>
        <location evidence="10">Cell inner membrane</location>
    </subcellularLocation>
    <subcellularLocation>
        <location evidence="2">Cell membrane</location>
        <topology evidence="2">Single-pass membrane protein</topology>
    </subcellularLocation>
</comment>
<protein>
    <recommendedName>
        <fullName evidence="10">Flagellar protein FliL</fullName>
    </recommendedName>
</protein>
<keyword evidence="12" id="KW-1185">Reference proteome</keyword>
<evidence type="ECO:0000256" key="1">
    <source>
        <dbReference type="ARBA" id="ARBA00002254"/>
    </source>
</evidence>
<proteinExistence type="inferred from homology"/>
<keyword evidence="9 10" id="KW-0472">Membrane</keyword>
<keyword evidence="4" id="KW-1003">Cell membrane</keyword>
<organism evidence="11 12">
    <name type="scientific">Aquamicrobium zhengzhouense</name>
    <dbReference type="NCBI Taxonomy" id="2781738"/>
    <lineage>
        <taxon>Bacteria</taxon>
        <taxon>Pseudomonadati</taxon>
        <taxon>Pseudomonadota</taxon>
        <taxon>Alphaproteobacteria</taxon>
        <taxon>Hyphomicrobiales</taxon>
        <taxon>Phyllobacteriaceae</taxon>
        <taxon>Aquamicrobium</taxon>
    </lineage>
</organism>
<dbReference type="Proteomes" id="UP000601789">
    <property type="component" value="Unassembled WGS sequence"/>
</dbReference>